<evidence type="ECO:0000313" key="1">
    <source>
        <dbReference type="EMBL" id="MBM7646800.1"/>
    </source>
</evidence>
<comment type="caution">
    <text evidence="1">The sequence shown here is derived from an EMBL/GenBank/DDBJ whole genome shotgun (WGS) entry which is preliminary data.</text>
</comment>
<name>A0ABS2Q4P0_9BACL</name>
<accession>A0ABS2Q4P0</accession>
<proteinExistence type="predicted"/>
<evidence type="ECO:0000313" key="2">
    <source>
        <dbReference type="Proteomes" id="UP000808914"/>
    </source>
</evidence>
<keyword evidence="2" id="KW-1185">Reference proteome</keyword>
<reference evidence="1 2" key="1">
    <citation type="submission" date="2021-01" db="EMBL/GenBank/DDBJ databases">
        <title>Genomic Encyclopedia of Type Strains, Phase IV (KMG-IV): sequencing the most valuable type-strain genomes for metagenomic binning, comparative biology and taxonomic classification.</title>
        <authorList>
            <person name="Goeker M."/>
        </authorList>
    </citation>
    <scope>NUCLEOTIDE SEQUENCE [LARGE SCALE GENOMIC DNA]</scope>
    <source>
        <strain evidence="1 2">DSM 28236</strain>
    </source>
</reference>
<organism evidence="1 2">
    <name type="scientific">Scopulibacillus daqui</name>
    <dbReference type="NCBI Taxonomy" id="1469162"/>
    <lineage>
        <taxon>Bacteria</taxon>
        <taxon>Bacillati</taxon>
        <taxon>Bacillota</taxon>
        <taxon>Bacilli</taxon>
        <taxon>Bacillales</taxon>
        <taxon>Sporolactobacillaceae</taxon>
        <taxon>Scopulibacillus</taxon>
    </lineage>
</organism>
<dbReference type="Proteomes" id="UP000808914">
    <property type="component" value="Unassembled WGS sequence"/>
</dbReference>
<gene>
    <name evidence="1" type="ORF">JOD45_003034</name>
</gene>
<dbReference type="EMBL" id="JAFBER010000030">
    <property type="protein sequence ID" value="MBM7646800.1"/>
    <property type="molecule type" value="Genomic_DNA"/>
</dbReference>
<protein>
    <submittedName>
        <fullName evidence="1">Uncharacterized protein</fullName>
    </submittedName>
</protein>
<sequence length="58" mass="6876">MECFKILNYIHQTVVPLGIKFDQQLYLYPTGNRLDRVAITFNKNDYELLNKKLEKGDI</sequence>